<comment type="caution">
    <text evidence="2">The sequence shown here is derived from an EMBL/GenBank/DDBJ whole genome shotgun (WGS) entry which is preliminary data.</text>
</comment>
<dbReference type="AlphaFoldDB" id="A0AAN9FH39"/>
<reference evidence="2 3" key="1">
    <citation type="submission" date="2024-01" db="EMBL/GenBank/DDBJ databases">
        <title>The genomes of 5 underutilized Papilionoideae crops provide insights into root nodulation and disease resistanc.</title>
        <authorList>
            <person name="Yuan L."/>
        </authorList>
    </citation>
    <scope>NUCLEOTIDE SEQUENCE [LARGE SCALE GENOMIC DNA]</scope>
    <source>
        <strain evidence="2">ZHUSHIDOU_FW_LH</strain>
        <tissue evidence="2">Leaf</tissue>
    </source>
</reference>
<evidence type="ECO:0000256" key="1">
    <source>
        <dbReference type="SAM" id="MobiDB-lite"/>
    </source>
</evidence>
<evidence type="ECO:0000313" key="3">
    <source>
        <dbReference type="Proteomes" id="UP001372338"/>
    </source>
</evidence>
<organism evidence="2 3">
    <name type="scientific">Crotalaria pallida</name>
    <name type="common">Smooth rattlebox</name>
    <name type="synonym">Crotalaria striata</name>
    <dbReference type="NCBI Taxonomy" id="3830"/>
    <lineage>
        <taxon>Eukaryota</taxon>
        <taxon>Viridiplantae</taxon>
        <taxon>Streptophyta</taxon>
        <taxon>Embryophyta</taxon>
        <taxon>Tracheophyta</taxon>
        <taxon>Spermatophyta</taxon>
        <taxon>Magnoliopsida</taxon>
        <taxon>eudicotyledons</taxon>
        <taxon>Gunneridae</taxon>
        <taxon>Pentapetalae</taxon>
        <taxon>rosids</taxon>
        <taxon>fabids</taxon>
        <taxon>Fabales</taxon>
        <taxon>Fabaceae</taxon>
        <taxon>Papilionoideae</taxon>
        <taxon>50 kb inversion clade</taxon>
        <taxon>genistoids sensu lato</taxon>
        <taxon>core genistoids</taxon>
        <taxon>Crotalarieae</taxon>
        <taxon>Crotalaria</taxon>
    </lineage>
</organism>
<sequence>METLSVLDPANTSKWSVNGKVAMGDRGGSRKRKTQFGPQEQGSNGDNSTYCNVQPPSKYLHASHGISLCQCSCSGSDGSQFGVCQSPFVCGLNALPPAKQSIMSSRIQSLKKNSSNGSSRENCQRFAQRLNFQHIRNVQRNSVLSGISSLKFSCSTVCKDISNVVHSGRGDGIRGIFL</sequence>
<gene>
    <name evidence="2" type="ORF">RIF29_15359</name>
</gene>
<feature type="compositionally biased region" description="Polar residues" evidence="1">
    <location>
        <begin position="36"/>
        <end position="49"/>
    </location>
</feature>
<dbReference type="EMBL" id="JAYWIO010000003">
    <property type="protein sequence ID" value="KAK7274276.1"/>
    <property type="molecule type" value="Genomic_DNA"/>
</dbReference>
<keyword evidence="3" id="KW-1185">Reference proteome</keyword>
<name>A0AAN9FH39_CROPI</name>
<proteinExistence type="predicted"/>
<protein>
    <submittedName>
        <fullName evidence="2">Uncharacterized protein</fullName>
    </submittedName>
</protein>
<accession>A0AAN9FH39</accession>
<evidence type="ECO:0000313" key="2">
    <source>
        <dbReference type="EMBL" id="KAK7274276.1"/>
    </source>
</evidence>
<dbReference type="Proteomes" id="UP001372338">
    <property type="component" value="Unassembled WGS sequence"/>
</dbReference>
<feature type="region of interest" description="Disordered" evidence="1">
    <location>
        <begin position="16"/>
        <end position="49"/>
    </location>
</feature>